<organism evidence="2 3">
    <name type="scientific">Habropoda laboriosa</name>
    <dbReference type="NCBI Taxonomy" id="597456"/>
    <lineage>
        <taxon>Eukaryota</taxon>
        <taxon>Metazoa</taxon>
        <taxon>Ecdysozoa</taxon>
        <taxon>Arthropoda</taxon>
        <taxon>Hexapoda</taxon>
        <taxon>Insecta</taxon>
        <taxon>Pterygota</taxon>
        <taxon>Neoptera</taxon>
        <taxon>Endopterygota</taxon>
        <taxon>Hymenoptera</taxon>
        <taxon>Apocrita</taxon>
        <taxon>Aculeata</taxon>
        <taxon>Apoidea</taxon>
        <taxon>Anthophila</taxon>
        <taxon>Apidae</taxon>
        <taxon>Habropoda</taxon>
    </lineage>
</organism>
<feature type="region of interest" description="Disordered" evidence="1">
    <location>
        <begin position="67"/>
        <end position="165"/>
    </location>
</feature>
<feature type="compositionally biased region" description="Basic and acidic residues" evidence="1">
    <location>
        <begin position="149"/>
        <end position="158"/>
    </location>
</feature>
<feature type="compositionally biased region" description="Acidic residues" evidence="1">
    <location>
        <begin position="89"/>
        <end position="100"/>
    </location>
</feature>
<evidence type="ECO:0000256" key="1">
    <source>
        <dbReference type="SAM" id="MobiDB-lite"/>
    </source>
</evidence>
<protein>
    <submittedName>
        <fullName evidence="2">Uncharacterized protein</fullName>
    </submittedName>
</protein>
<evidence type="ECO:0000313" key="3">
    <source>
        <dbReference type="Proteomes" id="UP000053825"/>
    </source>
</evidence>
<reference evidence="2 3" key="1">
    <citation type="submission" date="2015-07" db="EMBL/GenBank/DDBJ databases">
        <title>The genome of Habropoda laboriosa.</title>
        <authorList>
            <person name="Pan H."/>
            <person name="Kapheim K."/>
        </authorList>
    </citation>
    <scope>NUCLEOTIDE SEQUENCE [LARGE SCALE GENOMIC DNA]</scope>
    <source>
        <strain evidence="2">0110345459</strain>
    </source>
</reference>
<feature type="region of interest" description="Disordered" evidence="1">
    <location>
        <begin position="202"/>
        <end position="228"/>
    </location>
</feature>
<accession>A0A0L7RJ02</accession>
<keyword evidence="3" id="KW-1185">Reference proteome</keyword>
<name>A0A0L7RJ02_9HYME</name>
<dbReference type="AlphaFoldDB" id="A0A0L7RJ02"/>
<gene>
    <name evidence="2" type="ORF">WH47_04918</name>
</gene>
<proteinExistence type="predicted"/>
<dbReference type="EMBL" id="KQ414581">
    <property type="protein sequence ID" value="KOC70932.1"/>
    <property type="molecule type" value="Genomic_DNA"/>
</dbReference>
<dbReference type="Proteomes" id="UP000053825">
    <property type="component" value="Unassembled WGS sequence"/>
</dbReference>
<sequence>MHNGIRGPGPENRGNVRGIIEPACSSKSYISGPMQLSTMTRMSGDASAVWNKGRFVVEIVRIDLSTGMGQSSRRKRAIEKEQTGKTNAEDEAVAAEEEGGGDAGAGEEVERVRGREEEEEEEEVVGPGVCGVERNRGEGEGKGEEEEEERGKGRREVGIADGDGDGRVNVLALALGHGELRPTTQGRAPLYFAQRRGARERGGTVYGGEERGWEAGQKDGQREGLIRG</sequence>
<evidence type="ECO:0000313" key="2">
    <source>
        <dbReference type="EMBL" id="KOC70932.1"/>
    </source>
</evidence>
<feature type="compositionally biased region" description="Basic and acidic residues" evidence="1">
    <location>
        <begin position="133"/>
        <end position="142"/>
    </location>
</feature>